<evidence type="ECO:0008006" key="4">
    <source>
        <dbReference type="Google" id="ProtNLM"/>
    </source>
</evidence>
<dbReference type="OrthoDB" id="3251757at2"/>
<feature type="transmembrane region" description="Helical" evidence="1">
    <location>
        <begin position="427"/>
        <end position="447"/>
    </location>
</feature>
<dbReference type="RefSeq" id="WP_132110269.1">
    <property type="nucleotide sequence ID" value="NZ_SLWS01000001.1"/>
</dbReference>
<keyword evidence="1" id="KW-0812">Transmembrane</keyword>
<gene>
    <name evidence="2" type="ORF">EV192_101263</name>
</gene>
<accession>A0A4R2JYS2</accession>
<evidence type="ECO:0000256" key="1">
    <source>
        <dbReference type="SAM" id="Phobius"/>
    </source>
</evidence>
<dbReference type="Proteomes" id="UP000295680">
    <property type="component" value="Unassembled WGS sequence"/>
</dbReference>
<organism evidence="2 3">
    <name type="scientific">Actinocrispum wychmicini</name>
    <dbReference type="NCBI Taxonomy" id="1213861"/>
    <lineage>
        <taxon>Bacteria</taxon>
        <taxon>Bacillati</taxon>
        <taxon>Actinomycetota</taxon>
        <taxon>Actinomycetes</taxon>
        <taxon>Pseudonocardiales</taxon>
        <taxon>Pseudonocardiaceae</taxon>
        <taxon>Actinocrispum</taxon>
    </lineage>
</organism>
<feature type="transmembrane region" description="Helical" evidence="1">
    <location>
        <begin position="389"/>
        <end position="407"/>
    </location>
</feature>
<comment type="caution">
    <text evidence="2">The sequence shown here is derived from an EMBL/GenBank/DDBJ whole genome shotgun (WGS) entry which is preliminary data.</text>
</comment>
<feature type="transmembrane region" description="Helical" evidence="1">
    <location>
        <begin position="26"/>
        <end position="45"/>
    </location>
</feature>
<dbReference type="EMBL" id="SLWS01000001">
    <property type="protein sequence ID" value="TCO64487.1"/>
    <property type="molecule type" value="Genomic_DNA"/>
</dbReference>
<dbReference type="InterPro" id="IPR046671">
    <property type="entry name" value="DUF6541"/>
</dbReference>
<feature type="transmembrane region" description="Helical" evidence="1">
    <location>
        <begin position="96"/>
        <end position="117"/>
    </location>
</feature>
<proteinExistence type="predicted"/>
<sequence length="627" mass="66909">MALLLLAFWLPGLVFGAAVKLRGWILAAAAPALTFGIVAVGGYLLGRLGIRWDLLDFAIWTAAVSIVGFVIVFFVSRRGTANGTDSEKRRTLGQHLMVGGGVVAGMAVGVVTFLGGITSLDWVNQDWDAPYHGNLVRWIAEHGSTLPSTIGTIANQPTNTDYFYPDTYHALLALVLDKGGLDMPHLLNLGALMGILAWPLGIAAMCLAWRLPPVAAAAAACVSTWFSPFPYDSLARGPLWPYVAGIALLPAILATATLVLRNRGATGPIVAAVAAAGLAGLHTSLAFVLVVLFVLILLAGLFRFEPVDWRASAPAMIATVVIVGVVAAPLVLPSLAGASGVTSAQWPPEATQAAAFTQALTFSGVVNYPLWAIGIPAFIGIVIMARQCLLVWLVGAYALFGLLYAATVSLDLHIVDVLTGIFYNDHWRLAALLPLPGAVAFGVFVWKTGEWLGRKVTRVPAAVFGLAIVLVCAVLAAGAYIPRNTERLATRYTDGPAVSSAERAGYAWLATQVRPGEVVMNDFHDGSVWMYALAGVRPAEWTYYGAEHSDAAYLTENLNRLNTDPRVRAALDTLKIRYVIVGTGMVRDYTTSPGFVDLATTRGFQQVFHNEGATVYEIEGQRERVRS</sequence>
<feature type="transmembrane region" description="Helical" evidence="1">
    <location>
        <begin position="239"/>
        <end position="260"/>
    </location>
</feature>
<keyword evidence="1" id="KW-1133">Transmembrane helix</keyword>
<dbReference type="AlphaFoldDB" id="A0A4R2JYS2"/>
<dbReference type="Pfam" id="PF20176">
    <property type="entry name" value="DUF6541"/>
    <property type="match status" value="1"/>
</dbReference>
<feature type="transmembrane region" description="Helical" evidence="1">
    <location>
        <begin position="57"/>
        <end position="76"/>
    </location>
</feature>
<evidence type="ECO:0000313" key="2">
    <source>
        <dbReference type="EMBL" id="TCO64487.1"/>
    </source>
</evidence>
<keyword evidence="1" id="KW-0472">Membrane</keyword>
<feature type="transmembrane region" description="Helical" evidence="1">
    <location>
        <begin position="459"/>
        <end position="481"/>
    </location>
</feature>
<reference evidence="2 3" key="1">
    <citation type="submission" date="2019-03" db="EMBL/GenBank/DDBJ databases">
        <title>Genomic Encyclopedia of Type Strains, Phase IV (KMG-IV): sequencing the most valuable type-strain genomes for metagenomic binning, comparative biology and taxonomic classification.</title>
        <authorList>
            <person name="Goeker M."/>
        </authorList>
    </citation>
    <scope>NUCLEOTIDE SEQUENCE [LARGE SCALE GENOMIC DNA]</scope>
    <source>
        <strain evidence="2 3">DSM 45934</strain>
    </source>
</reference>
<feature type="transmembrane region" description="Helical" evidence="1">
    <location>
        <begin position="186"/>
        <end position="205"/>
    </location>
</feature>
<name>A0A4R2JYS2_9PSEU</name>
<keyword evidence="3" id="KW-1185">Reference proteome</keyword>
<protein>
    <recommendedName>
        <fullName evidence="4">Dolichyl-phosphate-mannose-protein mannosyltransferase</fullName>
    </recommendedName>
</protein>
<evidence type="ECO:0000313" key="3">
    <source>
        <dbReference type="Proteomes" id="UP000295680"/>
    </source>
</evidence>
<feature type="transmembrane region" description="Helical" evidence="1">
    <location>
        <begin position="314"/>
        <end position="336"/>
    </location>
</feature>
<feature type="transmembrane region" description="Helical" evidence="1">
    <location>
        <begin position="356"/>
        <end position="382"/>
    </location>
</feature>
<feature type="transmembrane region" description="Helical" evidence="1">
    <location>
        <begin position="272"/>
        <end position="302"/>
    </location>
</feature>